<proteinExistence type="predicted"/>
<organism evidence="1 2">
    <name type="scientific">Acidaminobacter hydrogenoformans DSM 2784</name>
    <dbReference type="NCBI Taxonomy" id="1120920"/>
    <lineage>
        <taxon>Bacteria</taxon>
        <taxon>Bacillati</taxon>
        <taxon>Bacillota</taxon>
        <taxon>Clostridia</taxon>
        <taxon>Peptostreptococcales</taxon>
        <taxon>Acidaminobacteraceae</taxon>
        <taxon>Acidaminobacter</taxon>
    </lineage>
</organism>
<dbReference type="AlphaFoldDB" id="A0A1G5RTN3"/>
<reference evidence="1 2" key="1">
    <citation type="submission" date="2016-10" db="EMBL/GenBank/DDBJ databases">
        <authorList>
            <person name="de Groot N.N."/>
        </authorList>
    </citation>
    <scope>NUCLEOTIDE SEQUENCE [LARGE SCALE GENOMIC DNA]</scope>
    <source>
        <strain evidence="1 2">DSM 2784</strain>
    </source>
</reference>
<accession>A0A1G5RTN3</accession>
<evidence type="ECO:0000313" key="1">
    <source>
        <dbReference type="EMBL" id="SCZ77356.1"/>
    </source>
</evidence>
<dbReference type="OrthoDB" id="2738at2"/>
<dbReference type="EMBL" id="FMWL01000002">
    <property type="protein sequence ID" value="SCZ77356.1"/>
    <property type="molecule type" value="Genomic_DNA"/>
</dbReference>
<evidence type="ECO:0000313" key="2">
    <source>
        <dbReference type="Proteomes" id="UP000199208"/>
    </source>
</evidence>
<name>A0A1G5RTN3_9FIRM</name>
<keyword evidence="2" id="KW-1185">Reference proteome</keyword>
<dbReference type="STRING" id="1120920.SAMN03080599_00740"/>
<dbReference type="RefSeq" id="WP_092589518.1">
    <property type="nucleotide sequence ID" value="NZ_FMWL01000002.1"/>
</dbReference>
<dbReference type="Proteomes" id="UP000199208">
    <property type="component" value="Unassembled WGS sequence"/>
</dbReference>
<sequence>MLFSDKLDLLMNLSGTSNSALARHINLDASYVSRLRRGNRTPSKNENYLPAISQYFSKFMAVDAFRSGICHALQTPPSQMPIDPEPAAAMILSWLNDQKALDSENIGELLDQVSHFTFPSSSAVFDLASLLGNLSSRETNTFHGISGKRDAVVTLLATALTSEKTEPLFLYSDEPMDWLIAEKKFTNQWAMLMMKVIQKGHRIIIIHTVNRGLDEMLSAIREWLPLYMTGAIEPYYYPRTRDDIYKHTLFILEGKMALISRSVSRSKGAPAIHTFSSPKTVSHYENEFQDYLSLCRPLMKILTPKNNGGVLSLVEEFDSEPAAVITLREGLPVATLPAEAAKSMMERAQLDADTIKALTSYHLKRQKRHEENLKTHEHTDLLLLPDRKTLLALAKTQGNGHALTAATPETQNGKVSTNTAASDIPEVFRFKFMGMIGVGEACYNLAEFAAHLARTIHLLKTYPNYHVILLEDTFSSSCTVYIRENVGVLVLKDTVPNVLFAINESRLTAAFQDYSAMIAGKVRLNGTERKAVLKRLESLLSAVSGKRSKKSSGKATK</sequence>
<protein>
    <submittedName>
        <fullName evidence="1">Uncharacterized protein</fullName>
    </submittedName>
</protein>
<gene>
    <name evidence="1" type="ORF">SAMN03080599_00740</name>
</gene>